<dbReference type="RefSeq" id="WP_116414228.1">
    <property type="nucleotide sequence ID" value="NZ_NBWZ01000001.1"/>
</dbReference>
<accession>A0A3E0VIZ3</accession>
<keyword evidence="2" id="KW-1185">Reference proteome</keyword>
<evidence type="ECO:0000313" key="1">
    <source>
        <dbReference type="EMBL" id="RFA08827.1"/>
    </source>
</evidence>
<name>A0A3E0VIZ3_9MICO</name>
<reference evidence="1 2" key="1">
    <citation type="submission" date="2017-04" db="EMBL/GenBank/DDBJ databases">
        <title>Comparative genome analysis of Subtercola boreus.</title>
        <authorList>
            <person name="Cho Y.-J."/>
            <person name="Cho A."/>
            <person name="Kim O.-S."/>
            <person name="Lee J.-I."/>
        </authorList>
    </citation>
    <scope>NUCLEOTIDE SEQUENCE [LARGE SCALE GENOMIC DNA]</scope>
    <source>
        <strain evidence="1 2">K300</strain>
    </source>
</reference>
<proteinExistence type="predicted"/>
<dbReference type="AlphaFoldDB" id="A0A3E0VIZ3"/>
<dbReference type="Proteomes" id="UP000256486">
    <property type="component" value="Unassembled WGS sequence"/>
</dbReference>
<sequence length="127" mass="12196">MSAGQRLGRSSGAGFLAIAGVLSAVALLAGCSQVAAIAPVGGNHLSEVRYAAIDVLTTAGTPLLTAPVCDSTSDGTVTCAGTTTTGDPITVLSTAADPATVTVTVGTSVLYAGSITDVLDAAARATS</sequence>
<protein>
    <recommendedName>
        <fullName evidence="3">DUF4333 domain-containing protein</fullName>
    </recommendedName>
</protein>
<dbReference type="PROSITE" id="PS51257">
    <property type="entry name" value="PROKAR_LIPOPROTEIN"/>
    <property type="match status" value="1"/>
</dbReference>
<organism evidence="1 2">
    <name type="scientific">Subtercola boreus</name>
    <dbReference type="NCBI Taxonomy" id="120213"/>
    <lineage>
        <taxon>Bacteria</taxon>
        <taxon>Bacillati</taxon>
        <taxon>Actinomycetota</taxon>
        <taxon>Actinomycetes</taxon>
        <taxon>Micrococcales</taxon>
        <taxon>Microbacteriaceae</taxon>
        <taxon>Subtercola</taxon>
    </lineage>
</organism>
<evidence type="ECO:0000313" key="2">
    <source>
        <dbReference type="Proteomes" id="UP000256486"/>
    </source>
</evidence>
<evidence type="ECO:0008006" key="3">
    <source>
        <dbReference type="Google" id="ProtNLM"/>
    </source>
</evidence>
<gene>
    <name evidence="1" type="ORF">B7R54_06000</name>
</gene>
<comment type="caution">
    <text evidence="1">The sequence shown here is derived from an EMBL/GenBank/DDBJ whole genome shotgun (WGS) entry which is preliminary data.</text>
</comment>
<dbReference type="EMBL" id="NBWZ01000001">
    <property type="protein sequence ID" value="RFA08827.1"/>
    <property type="molecule type" value="Genomic_DNA"/>
</dbReference>